<dbReference type="GO" id="GO:0006865">
    <property type="term" value="P:amino acid transport"/>
    <property type="evidence" value="ECO:0007669"/>
    <property type="project" value="UniProtKB-KW"/>
</dbReference>
<dbReference type="AlphaFoldDB" id="A0A0E4G0I2"/>
<sequence>MVTKILQAKPQALYSCLWGGDLTSYIDQANIYAMFSQMEVFAVNMADYTALTVVKNLPKGIHSGNRYIKTFPTTPENAAWGDAYKSKYNEYPTNWSWQNATAVMFLAEAAKKANSTDGKKIAEVLAGLTIKCPFGADGTVTMRGDDHTLVGYAIGWGTTIPQEPYVPEVKAGDWKTIFELEAEWKKSKGYT</sequence>
<dbReference type="EMBL" id="AP014685">
    <property type="protein sequence ID" value="BAR60399.1"/>
    <property type="molecule type" value="Genomic_DNA"/>
</dbReference>
<keyword evidence="2" id="KW-0732">Signal</keyword>
<dbReference type="InterPro" id="IPR028082">
    <property type="entry name" value="Peripla_BP_I"/>
</dbReference>
<gene>
    <name evidence="5" type="ORF">NK6_7248</name>
</gene>
<feature type="domain" description="Leucine-binding protein" evidence="4">
    <location>
        <begin position="2"/>
        <end position="150"/>
    </location>
</feature>
<evidence type="ECO:0000256" key="1">
    <source>
        <dbReference type="ARBA" id="ARBA00010062"/>
    </source>
</evidence>
<evidence type="ECO:0000256" key="2">
    <source>
        <dbReference type="ARBA" id="ARBA00022729"/>
    </source>
</evidence>
<accession>A0A0E4G0I2</accession>
<dbReference type="PANTHER" id="PTHR30483">
    <property type="entry name" value="LEUCINE-SPECIFIC-BINDING PROTEIN"/>
    <property type="match status" value="1"/>
</dbReference>
<evidence type="ECO:0000313" key="5">
    <source>
        <dbReference type="EMBL" id="BAR60399.1"/>
    </source>
</evidence>
<keyword evidence="3" id="KW-0029">Amino-acid transport</keyword>
<evidence type="ECO:0000259" key="4">
    <source>
        <dbReference type="Pfam" id="PF13458"/>
    </source>
</evidence>
<reference evidence="5 6" key="1">
    <citation type="submission" date="2014-11" db="EMBL/GenBank/DDBJ databases">
        <title>Symbiosis island explosion on the genome of extra-slow-growing strains of soybean bradyrhizobia with massive insertion sequences.</title>
        <authorList>
            <person name="Iida T."/>
            <person name="Minamisawa K."/>
        </authorList>
    </citation>
    <scope>NUCLEOTIDE SEQUENCE [LARGE SCALE GENOMIC DNA]</scope>
    <source>
        <strain evidence="5 6">NK6</strain>
    </source>
</reference>
<dbReference type="Proteomes" id="UP000063308">
    <property type="component" value="Chromosome"/>
</dbReference>
<keyword evidence="3" id="KW-0813">Transport</keyword>
<proteinExistence type="inferred from homology"/>
<organism evidence="5 6">
    <name type="scientific">Bradyrhizobium diazoefficiens</name>
    <dbReference type="NCBI Taxonomy" id="1355477"/>
    <lineage>
        <taxon>Bacteria</taxon>
        <taxon>Pseudomonadati</taxon>
        <taxon>Pseudomonadota</taxon>
        <taxon>Alphaproteobacteria</taxon>
        <taxon>Hyphomicrobiales</taxon>
        <taxon>Nitrobacteraceae</taxon>
        <taxon>Bradyrhizobium</taxon>
    </lineage>
</organism>
<evidence type="ECO:0000313" key="6">
    <source>
        <dbReference type="Proteomes" id="UP000063308"/>
    </source>
</evidence>
<dbReference type="PANTHER" id="PTHR30483:SF37">
    <property type="entry name" value="ABC TRANSPORTER SUBSTRATE-BINDING PROTEIN"/>
    <property type="match status" value="1"/>
</dbReference>
<protein>
    <submittedName>
        <fullName evidence="5">ABC transporter substrate-binding protein</fullName>
    </submittedName>
</protein>
<dbReference type="Pfam" id="PF13458">
    <property type="entry name" value="Peripla_BP_6"/>
    <property type="match status" value="1"/>
</dbReference>
<dbReference type="InterPro" id="IPR028081">
    <property type="entry name" value="Leu-bd"/>
</dbReference>
<name>A0A0E4G0I2_9BRAD</name>
<evidence type="ECO:0000256" key="3">
    <source>
        <dbReference type="ARBA" id="ARBA00022970"/>
    </source>
</evidence>
<comment type="similarity">
    <text evidence="1">Belongs to the leucine-binding protein family.</text>
</comment>
<dbReference type="Gene3D" id="3.40.50.2300">
    <property type="match status" value="2"/>
</dbReference>
<dbReference type="InterPro" id="IPR051010">
    <property type="entry name" value="BCAA_transport"/>
</dbReference>
<dbReference type="SUPFAM" id="SSF53822">
    <property type="entry name" value="Periplasmic binding protein-like I"/>
    <property type="match status" value="1"/>
</dbReference>